<dbReference type="GO" id="GO:0003746">
    <property type="term" value="F:translation elongation factor activity"/>
    <property type="evidence" value="ECO:0007669"/>
    <property type="project" value="UniProtKB-KW"/>
</dbReference>
<keyword evidence="5" id="KW-0804">Transcription</keyword>
<dbReference type="PANTHER" id="PTHR30437">
    <property type="entry name" value="TRANSCRIPTION ELONGATION FACTOR GREA"/>
    <property type="match status" value="1"/>
</dbReference>
<dbReference type="EMBL" id="FPHB01000038">
    <property type="protein sequence ID" value="SFV56265.1"/>
    <property type="molecule type" value="Genomic_DNA"/>
</dbReference>
<dbReference type="InterPro" id="IPR023459">
    <property type="entry name" value="Tscrpt_elong_fac_GreA/B_fam"/>
</dbReference>
<dbReference type="NCBIfam" id="TIGR01462">
    <property type="entry name" value="greA"/>
    <property type="match status" value="1"/>
</dbReference>
<keyword evidence="10" id="KW-0251">Elongation factor</keyword>
<feature type="domain" description="Transcription elongation factor GreA/GreB C-terminal" evidence="8">
    <location>
        <begin position="112"/>
        <end position="187"/>
    </location>
</feature>
<protein>
    <recommendedName>
        <fullName evidence="2">Transcription elongation factor GreA</fullName>
    </recommendedName>
    <alternativeName>
        <fullName evidence="7">Transcript cleavage factor GreA</fullName>
    </alternativeName>
</protein>
<dbReference type="InterPro" id="IPR006359">
    <property type="entry name" value="Tscrpt_elong_fac_GreA"/>
</dbReference>
<dbReference type="FunFam" id="3.10.50.30:FF:000001">
    <property type="entry name" value="Transcription elongation factor GreA"/>
    <property type="match status" value="1"/>
</dbReference>
<dbReference type="NCBIfam" id="NF001263">
    <property type="entry name" value="PRK00226.1-4"/>
    <property type="match status" value="1"/>
</dbReference>
<dbReference type="Gene3D" id="3.10.50.30">
    <property type="entry name" value="Transcription elongation factor, GreA/GreB, C-terminal domain"/>
    <property type="match status" value="1"/>
</dbReference>
<keyword evidence="4" id="KW-0238">DNA-binding</keyword>
<gene>
    <name evidence="10" type="ORF">MNB_SM-7-370</name>
</gene>
<dbReference type="InterPro" id="IPR028624">
    <property type="entry name" value="Tscrpt_elong_fac_GreA/B"/>
</dbReference>
<sequence>MNPPLLKILSTTFTCLYDIIPIKTLQERKDMEKVEPMTLYGYEKLQAEVKDLRDVKRPAVVKAIEEALEHGDLKENAEYHAAKEQQKQIDQRLAELAEILGNAKIVDPSELQHTKVSFGSTVTLEDFDSGEEVTYTIVGGCESDPDRGLISFNSPLAKQLLGKEEGDEVTVTLPGGKKEYEVVEVTYKEIPFECD</sequence>
<proteinExistence type="inferred from homology"/>
<dbReference type="SUPFAM" id="SSF46557">
    <property type="entry name" value="GreA transcript cleavage protein, N-terminal domain"/>
    <property type="match status" value="1"/>
</dbReference>
<comment type="function">
    <text evidence="6">Necessary for efficient RNA polymerase transcription elongation past template-encoded arresting sites. The arresting sites in DNA have the property of trapping a certain fraction of elongating RNA polymerases that pass through, resulting in locked ternary complexes. Cleavage of the nascent transcript by cleavage factors such as GreA or GreB allows the resumption of elongation from the new 3'terminus. GreA releases sequences of 2 to 3 nucleotides.</text>
</comment>
<dbReference type="NCBIfam" id="NF001264">
    <property type="entry name" value="PRK00226.1-5"/>
    <property type="match status" value="1"/>
</dbReference>
<dbReference type="InterPro" id="IPR018151">
    <property type="entry name" value="TF_GreA/GreB_CS"/>
</dbReference>
<evidence type="ECO:0000256" key="7">
    <source>
        <dbReference type="ARBA" id="ARBA00030776"/>
    </source>
</evidence>
<dbReference type="GO" id="GO:0032784">
    <property type="term" value="P:regulation of DNA-templated transcription elongation"/>
    <property type="evidence" value="ECO:0007669"/>
    <property type="project" value="InterPro"/>
</dbReference>
<dbReference type="Pfam" id="PF01272">
    <property type="entry name" value="GreA_GreB"/>
    <property type="match status" value="1"/>
</dbReference>
<dbReference type="FunFam" id="1.10.287.180:FF:000001">
    <property type="entry name" value="Transcription elongation factor GreA"/>
    <property type="match status" value="1"/>
</dbReference>
<reference evidence="10" key="1">
    <citation type="submission" date="2016-10" db="EMBL/GenBank/DDBJ databases">
        <authorList>
            <person name="de Groot N.N."/>
        </authorList>
    </citation>
    <scope>NUCLEOTIDE SEQUENCE</scope>
</reference>
<evidence type="ECO:0000256" key="2">
    <source>
        <dbReference type="ARBA" id="ARBA00013729"/>
    </source>
</evidence>
<comment type="similarity">
    <text evidence="1">Belongs to the GreA/GreB family.</text>
</comment>
<accession>A0A1W1BS02</accession>
<name>A0A1W1BS02_9ZZZZ</name>
<dbReference type="PROSITE" id="PS00829">
    <property type="entry name" value="GREAB_1"/>
    <property type="match status" value="1"/>
</dbReference>
<organism evidence="10">
    <name type="scientific">hydrothermal vent metagenome</name>
    <dbReference type="NCBI Taxonomy" id="652676"/>
    <lineage>
        <taxon>unclassified sequences</taxon>
        <taxon>metagenomes</taxon>
        <taxon>ecological metagenomes</taxon>
    </lineage>
</organism>
<dbReference type="AlphaFoldDB" id="A0A1W1BS02"/>
<dbReference type="InterPro" id="IPR022691">
    <property type="entry name" value="Tscrpt_elong_fac_GreA/B_N"/>
</dbReference>
<dbReference type="HAMAP" id="MF_00105">
    <property type="entry name" value="GreA_GreB"/>
    <property type="match status" value="1"/>
</dbReference>
<evidence type="ECO:0000256" key="3">
    <source>
        <dbReference type="ARBA" id="ARBA00023015"/>
    </source>
</evidence>
<dbReference type="InterPro" id="IPR036953">
    <property type="entry name" value="GreA/GreB_C_sf"/>
</dbReference>
<dbReference type="PIRSF" id="PIRSF006092">
    <property type="entry name" value="GreA_GreB"/>
    <property type="match status" value="1"/>
</dbReference>
<evidence type="ECO:0000259" key="8">
    <source>
        <dbReference type="Pfam" id="PF01272"/>
    </source>
</evidence>
<dbReference type="SUPFAM" id="SSF54534">
    <property type="entry name" value="FKBP-like"/>
    <property type="match status" value="1"/>
</dbReference>
<evidence type="ECO:0000313" key="10">
    <source>
        <dbReference type="EMBL" id="SFV56265.1"/>
    </source>
</evidence>
<keyword evidence="3" id="KW-0805">Transcription regulation</keyword>
<dbReference type="GO" id="GO:0003677">
    <property type="term" value="F:DNA binding"/>
    <property type="evidence" value="ECO:0007669"/>
    <property type="project" value="UniProtKB-KW"/>
</dbReference>
<evidence type="ECO:0000256" key="5">
    <source>
        <dbReference type="ARBA" id="ARBA00023163"/>
    </source>
</evidence>
<dbReference type="NCBIfam" id="NF001261">
    <property type="entry name" value="PRK00226.1-2"/>
    <property type="match status" value="1"/>
</dbReference>
<evidence type="ECO:0000259" key="9">
    <source>
        <dbReference type="Pfam" id="PF03449"/>
    </source>
</evidence>
<dbReference type="GO" id="GO:0070063">
    <property type="term" value="F:RNA polymerase binding"/>
    <property type="evidence" value="ECO:0007669"/>
    <property type="project" value="InterPro"/>
</dbReference>
<dbReference type="InterPro" id="IPR001437">
    <property type="entry name" value="Tscrpt_elong_fac_GreA/B_C"/>
</dbReference>
<evidence type="ECO:0000256" key="1">
    <source>
        <dbReference type="ARBA" id="ARBA00008213"/>
    </source>
</evidence>
<keyword evidence="10" id="KW-0648">Protein biosynthesis</keyword>
<feature type="domain" description="Transcription elongation factor GreA/GreB N-terminal" evidence="9">
    <location>
        <begin position="36"/>
        <end position="105"/>
    </location>
</feature>
<dbReference type="GO" id="GO:0006354">
    <property type="term" value="P:DNA-templated transcription elongation"/>
    <property type="evidence" value="ECO:0007669"/>
    <property type="project" value="TreeGrafter"/>
</dbReference>
<dbReference type="Gene3D" id="1.10.287.180">
    <property type="entry name" value="Transcription elongation factor, GreA/GreB, N-terminal domain"/>
    <property type="match status" value="1"/>
</dbReference>
<dbReference type="Pfam" id="PF03449">
    <property type="entry name" value="GreA_GreB_N"/>
    <property type="match status" value="1"/>
</dbReference>
<dbReference type="PANTHER" id="PTHR30437:SF4">
    <property type="entry name" value="TRANSCRIPTION ELONGATION FACTOR GREA"/>
    <property type="match status" value="1"/>
</dbReference>
<evidence type="ECO:0000256" key="4">
    <source>
        <dbReference type="ARBA" id="ARBA00023125"/>
    </source>
</evidence>
<evidence type="ECO:0000256" key="6">
    <source>
        <dbReference type="ARBA" id="ARBA00024916"/>
    </source>
</evidence>
<dbReference type="InterPro" id="IPR036805">
    <property type="entry name" value="Tscrpt_elong_fac_GreA/B_N_sf"/>
</dbReference>